<feature type="region of interest" description="Disordered" evidence="4">
    <location>
        <begin position="136"/>
        <end position="171"/>
    </location>
</feature>
<dbReference type="GO" id="GO:0008270">
    <property type="term" value="F:zinc ion binding"/>
    <property type="evidence" value="ECO:0007669"/>
    <property type="project" value="UniProtKB-KW"/>
</dbReference>
<evidence type="ECO:0000256" key="4">
    <source>
        <dbReference type="SAM" id="MobiDB-lite"/>
    </source>
</evidence>
<evidence type="ECO:0000256" key="1">
    <source>
        <dbReference type="ARBA" id="ARBA00009374"/>
    </source>
</evidence>
<comment type="caution">
    <text evidence="6">The sequence shown here is derived from an EMBL/GenBank/DDBJ whole genome shotgun (WGS) entry which is preliminary data.</text>
</comment>
<feature type="domain" description="FLZ-type" evidence="5">
    <location>
        <begin position="110"/>
        <end position="130"/>
    </location>
</feature>
<keyword evidence="3" id="KW-0863">Zinc-finger</keyword>
<evidence type="ECO:0000313" key="7">
    <source>
        <dbReference type="Proteomes" id="UP001345219"/>
    </source>
</evidence>
<evidence type="ECO:0000313" key="6">
    <source>
        <dbReference type="EMBL" id="KAK4746514.1"/>
    </source>
</evidence>
<dbReference type="PANTHER" id="PTHR46057">
    <property type="entry name" value="FCS-LIKE ZINC FINGER 1-RELATED"/>
    <property type="match status" value="1"/>
</dbReference>
<evidence type="ECO:0000259" key="5">
    <source>
        <dbReference type="Pfam" id="PF04570"/>
    </source>
</evidence>
<gene>
    <name evidence="6" type="ORF">SAY87_012826</name>
</gene>
<evidence type="ECO:0000256" key="2">
    <source>
        <dbReference type="ARBA" id="ARBA00022723"/>
    </source>
</evidence>
<protein>
    <recommendedName>
        <fullName evidence="5">FLZ-type domain-containing protein</fullName>
    </recommendedName>
</protein>
<proteinExistence type="inferred from homology"/>
<keyword evidence="7" id="KW-1185">Reference proteome</keyword>
<dbReference type="InterPro" id="IPR007650">
    <property type="entry name" value="Zf-FLZ_dom"/>
</dbReference>
<organism evidence="6 7">
    <name type="scientific">Trapa incisa</name>
    <dbReference type="NCBI Taxonomy" id="236973"/>
    <lineage>
        <taxon>Eukaryota</taxon>
        <taxon>Viridiplantae</taxon>
        <taxon>Streptophyta</taxon>
        <taxon>Embryophyta</taxon>
        <taxon>Tracheophyta</taxon>
        <taxon>Spermatophyta</taxon>
        <taxon>Magnoliopsida</taxon>
        <taxon>eudicotyledons</taxon>
        <taxon>Gunneridae</taxon>
        <taxon>Pentapetalae</taxon>
        <taxon>rosids</taxon>
        <taxon>malvids</taxon>
        <taxon>Myrtales</taxon>
        <taxon>Lythraceae</taxon>
        <taxon>Trapa</taxon>
    </lineage>
</organism>
<keyword evidence="3" id="KW-0862">Zinc</keyword>
<dbReference type="EMBL" id="JAXIOK010000021">
    <property type="protein sequence ID" value="KAK4746514.1"/>
    <property type="molecule type" value="Genomic_DNA"/>
</dbReference>
<keyword evidence="2" id="KW-0479">Metal-binding</keyword>
<dbReference type="Pfam" id="PF04570">
    <property type="entry name" value="zf-FLZ"/>
    <property type="match status" value="1"/>
</dbReference>
<accession>A0AAN7JJ60</accession>
<comment type="similarity">
    <text evidence="1">Belongs to the FLZ family.</text>
</comment>
<dbReference type="Proteomes" id="UP001345219">
    <property type="component" value="Chromosome 10"/>
</dbReference>
<dbReference type="InterPro" id="IPR044533">
    <property type="entry name" value="FLZ1/2/3"/>
</dbReference>
<evidence type="ECO:0000256" key="3">
    <source>
        <dbReference type="ARBA" id="ARBA00022771"/>
    </source>
</evidence>
<dbReference type="AlphaFoldDB" id="A0AAN7JJ60"/>
<reference evidence="6 7" key="1">
    <citation type="journal article" date="2023" name="Hortic Res">
        <title>Pangenome of water caltrop reveals structural variations and asymmetric subgenome divergence after allopolyploidization.</title>
        <authorList>
            <person name="Zhang X."/>
            <person name="Chen Y."/>
            <person name="Wang L."/>
            <person name="Yuan Y."/>
            <person name="Fang M."/>
            <person name="Shi L."/>
            <person name="Lu R."/>
            <person name="Comes H.P."/>
            <person name="Ma Y."/>
            <person name="Chen Y."/>
            <person name="Huang G."/>
            <person name="Zhou Y."/>
            <person name="Zheng Z."/>
            <person name="Qiu Y."/>
        </authorList>
    </citation>
    <scope>NUCLEOTIDE SEQUENCE [LARGE SCALE GENOMIC DNA]</scope>
    <source>
        <tissue evidence="6">Roots</tissue>
    </source>
</reference>
<dbReference type="PANTHER" id="PTHR46057:SF9">
    <property type="entry name" value="FCS-LIKE ZINC FINGER 1"/>
    <property type="match status" value="1"/>
</dbReference>
<name>A0AAN7JJ60_9MYRT</name>
<sequence>MEVAVARKSCFAVEDDGLASLAETEAGVSGKVCNGHSPVFSRSICSARVPLRNIRLASSSLISPRIYDSRSVGIARVSRLASGYHGEDELKHLLKIPREFFLTCSCNSCRGDTAFCSEECRQEQIDKDEAREKNWNLSSSMKALRPKDQRKSNSPPRAQGYAFHAGTVAAA</sequence>